<sequence length="341" mass="38800">MARLLKYILILLVLGALLAGGSVAALYWWFNQPRVTMQEADLFSPVLFEVPRGSNGRQLTEKLAAEGYIEHSLMNYVAARLFMNADHIRAGVYAVHPADSPRSIWHRVVNGQQHLFQMTFIEGSEFSQWRDQLATHDYLETVTEGLTDQDIVAMIDPDAPAQHPEGLFFPDTYRFTAGTTDLQLLRQAYGRMQQTLDELWAERQDGLPISAPYQALILASIVEKETGATHERGLVASVFVNRLHTGMRLQSDPTIIYGLGDDYRGVIYRSDINQYTPYNTYRINGLPPTPIAMPGYEAIRATLNPEQSDYFYFVSSNDGQHIFSRTLEEHNRAVYQYQRNQ</sequence>
<evidence type="ECO:0000256" key="3">
    <source>
        <dbReference type="ARBA" id="ARBA00022989"/>
    </source>
</evidence>
<dbReference type="RefSeq" id="WP_126798034.1">
    <property type="nucleotide sequence ID" value="NZ_PIPO01000001.1"/>
</dbReference>
<keyword evidence="7" id="KW-0997">Cell inner membrane</keyword>
<keyword evidence="4 7" id="KW-0472">Membrane</keyword>
<evidence type="ECO:0000313" key="8">
    <source>
        <dbReference type="EMBL" id="RUO35006.1"/>
    </source>
</evidence>
<dbReference type="PANTHER" id="PTHR30518">
    <property type="entry name" value="ENDOLYTIC MUREIN TRANSGLYCOSYLASE"/>
    <property type="match status" value="1"/>
</dbReference>
<keyword evidence="3 7" id="KW-1133">Transmembrane helix</keyword>
<accession>A0A432WMH2</accession>
<dbReference type="NCBIfam" id="TIGR00247">
    <property type="entry name" value="endolytic transglycosylase MltG"/>
    <property type="match status" value="1"/>
</dbReference>
<proteinExistence type="inferred from homology"/>
<keyword evidence="6 7" id="KW-0961">Cell wall biogenesis/degradation</keyword>
<comment type="function">
    <text evidence="7">Functions as a peptidoglycan terminase that cleaves nascent peptidoglycan strands endolytically to terminate their elongation.</text>
</comment>
<comment type="caution">
    <text evidence="8">The sequence shown here is derived from an EMBL/GenBank/DDBJ whole genome shotgun (WGS) entry which is preliminary data.</text>
</comment>
<keyword evidence="2 7" id="KW-0812">Transmembrane</keyword>
<feature type="site" description="Important for catalytic activity" evidence="7">
    <location>
        <position position="225"/>
    </location>
</feature>
<organism evidence="8 9">
    <name type="scientific">Aliidiomarina soli</name>
    <dbReference type="NCBI Taxonomy" id="1928574"/>
    <lineage>
        <taxon>Bacteria</taxon>
        <taxon>Pseudomonadati</taxon>
        <taxon>Pseudomonadota</taxon>
        <taxon>Gammaproteobacteria</taxon>
        <taxon>Alteromonadales</taxon>
        <taxon>Idiomarinaceae</taxon>
        <taxon>Aliidiomarina</taxon>
    </lineage>
</organism>
<keyword evidence="9" id="KW-1185">Reference proteome</keyword>
<dbReference type="Pfam" id="PF02618">
    <property type="entry name" value="YceG"/>
    <property type="match status" value="1"/>
</dbReference>
<evidence type="ECO:0000313" key="9">
    <source>
        <dbReference type="Proteomes" id="UP000287823"/>
    </source>
</evidence>
<keyword evidence="1 7" id="KW-1003">Cell membrane</keyword>
<reference evidence="8 9" key="1">
    <citation type="journal article" date="2011" name="Front. Microbiol.">
        <title>Genomic signatures of strain selection and enhancement in Bacillus atrophaeus var. globigii, a historical biowarfare simulant.</title>
        <authorList>
            <person name="Gibbons H.S."/>
            <person name="Broomall S.M."/>
            <person name="McNew L.A."/>
            <person name="Daligault H."/>
            <person name="Chapman C."/>
            <person name="Bruce D."/>
            <person name="Karavis M."/>
            <person name="Krepps M."/>
            <person name="McGregor P.A."/>
            <person name="Hong C."/>
            <person name="Park K.H."/>
            <person name="Akmal A."/>
            <person name="Feldman A."/>
            <person name="Lin J.S."/>
            <person name="Chang W.E."/>
            <person name="Higgs B.W."/>
            <person name="Demirev P."/>
            <person name="Lindquist J."/>
            <person name="Liem A."/>
            <person name="Fochler E."/>
            <person name="Read T.D."/>
            <person name="Tapia R."/>
            <person name="Johnson S."/>
            <person name="Bishop-Lilly K.A."/>
            <person name="Detter C."/>
            <person name="Han C."/>
            <person name="Sozhamannan S."/>
            <person name="Rosenzweig C.N."/>
            <person name="Skowronski E.W."/>
        </authorList>
    </citation>
    <scope>NUCLEOTIDE SEQUENCE [LARGE SCALE GENOMIC DNA]</scope>
    <source>
        <strain evidence="8 9">Y4G10-17</strain>
    </source>
</reference>
<dbReference type="Gene3D" id="3.30.160.60">
    <property type="entry name" value="Classic Zinc Finger"/>
    <property type="match status" value="1"/>
</dbReference>
<evidence type="ECO:0000256" key="5">
    <source>
        <dbReference type="ARBA" id="ARBA00023239"/>
    </source>
</evidence>
<comment type="similarity">
    <text evidence="7">Belongs to the transglycosylase MltG family.</text>
</comment>
<name>A0A432WMH2_9GAMM</name>
<evidence type="ECO:0000256" key="7">
    <source>
        <dbReference type="HAMAP-Rule" id="MF_02065"/>
    </source>
</evidence>
<keyword evidence="5 7" id="KW-0456">Lyase</keyword>
<dbReference type="EC" id="4.2.2.29" evidence="7"/>
<dbReference type="GO" id="GO:0071555">
    <property type="term" value="P:cell wall organization"/>
    <property type="evidence" value="ECO:0007669"/>
    <property type="project" value="UniProtKB-KW"/>
</dbReference>
<dbReference type="EMBL" id="PIPO01000001">
    <property type="protein sequence ID" value="RUO35006.1"/>
    <property type="molecule type" value="Genomic_DNA"/>
</dbReference>
<dbReference type="GO" id="GO:0008932">
    <property type="term" value="F:lytic endotransglycosylase activity"/>
    <property type="evidence" value="ECO:0007669"/>
    <property type="project" value="UniProtKB-UniRule"/>
</dbReference>
<dbReference type="PANTHER" id="PTHR30518:SF2">
    <property type="entry name" value="ENDOLYTIC MUREIN TRANSGLYCOSYLASE"/>
    <property type="match status" value="1"/>
</dbReference>
<dbReference type="Proteomes" id="UP000287823">
    <property type="component" value="Unassembled WGS sequence"/>
</dbReference>
<dbReference type="GO" id="GO:0005886">
    <property type="term" value="C:plasma membrane"/>
    <property type="evidence" value="ECO:0007669"/>
    <property type="project" value="UniProtKB-UniRule"/>
</dbReference>
<evidence type="ECO:0000256" key="4">
    <source>
        <dbReference type="ARBA" id="ARBA00023136"/>
    </source>
</evidence>
<protein>
    <recommendedName>
        <fullName evidence="7">Endolytic murein transglycosylase</fullName>
        <ecNumber evidence="7">4.2.2.29</ecNumber>
    </recommendedName>
    <alternativeName>
        <fullName evidence="7">Peptidoglycan lytic transglycosylase</fullName>
    </alternativeName>
    <alternativeName>
        <fullName evidence="7">Peptidoglycan polymerization terminase</fullName>
    </alternativeName>
</protein>
<comment type="catalytic activity">
    <reaction evidence="7">
        <text>a peptidoglycan chain = a peptidoglycan chain with N-acetyl-1,6-anhydromuramyl-[peptide] at the reducing end + a peptidoglycan chain with N-acetylglucosamine at the non-reducing end.</text>
        <dbReference type="EC" id="4.2.2.29"/>
    </reaction>
</comment>
<evidence type="ECO:0000256" key="6">
    <source>
        <dbReference type="ARBA" id="ARBA00023316"/>
    </source>
</evidence>
<dbReference type="HAMAP" id="MF_02065">
    <property type="entry name" value="MltG"/>
    <property type="match status" value="1"/>
</dbReference>
<dbReference type="CDD" id="cd08010">
    <property type="entry name" value="MltG_like"/>
    <property type="match status" value="1"/>
</dbReference>
<dbReference type="Gene3D" id="3.30.1490.480">
    <property type="entry name" value="Endolytic murein transglycosylase"/>
    <property type="match status" value="1"/>
</dbReference>
<gene>
    <name evidence="7" type="primary">mltG</name>
    <name evidence="8" type="ORF">CWE14_03155</name>
</gene>
<evidence type="ECO:0000256" key="2">
    <source>
        <dbReference type="ARBA" id="ARBA00022692"/>
    </source>
</evidence>
<dbReference type="GO" id="GO:0009252">
    <property type="term" value="P:peptidoglycan biosynthetic process"/>
    <property type="evidence" value="ECO:0007669"/>
    <property type="project" value="UniProtKB-UniRule"/>
</dbReference>
<evidence type="ECO:0000256" key="1">
    <source>
        <dbReference type="ARBA" id="ARBA00022475"/>
    </source>
</evidence>
<dbReference type="AlphaFoldDB" id="A0A432WMH2"/>
<dbReference type="InterPro" id="IPR003770">
    <property type="entry name" value="MLTG-like"/>
</dbReference>